<feature type="transmembrane region" description="Helical" evidence="1">
    <location>
        <begin position="126"/>
        <end position="150"/>
    </location>
</feature>
<proteinExistence type="predicted"/>
<feature type="transmembrane region" description="Helical" evidence="1">
    <location>
        <begin position="95"/>
        <end position="120"/>
    </location>
</feature>
<dbReference type="InParanoid" id="A0A7G1G5V0"/>
<dbReference type="InterPro" id="IPR025699">
    <property type="entry name" value="ABC2_memb-like"/>
</dbReference>
<keyword evidence="1" id="KW-0472">Membrane</keyword>
<keyword evidence="3" id="KW-1185">Reference proteome</keyword>
<dbReference type="Pfam" id="PF13346">
    <property type="entry name" value="ABC2_membrane_5"/>
    <property type="match status" value="1"/>
</dbReference>
<dbReference type="PANTHER" id="PTHR41309">
    <property type="entry name" value="MEMBRANE PROTEIN-RELATED"/>
    <property type="match status" value="1"/>
</dbReference>
<evidence type="ECO:0000313" key="2">
    <source>
        <dbReference type="EMBL" id="BBE31791.1"/>
    </source>
</evidence>
<keyword evidence="1" id="KW-0812">Transmembrane</keyword>
<feature type="transmembrane region" description="Helical" evidence="1">
    <location>
        <begin position="21"/>
        <end position="42"/>
    </location>
</feature>
<organism evidence="2 3">
    <name type="scientific">Tepiditoga spiralis</name>
    <dbReference type="NCBI Taxonomy" id="2108365"/>
    <lineage>
        <taxon>Bacteria</taxon>
        <taxon>Thermotogati</taxon>
        <taxon>Thermotogota</taxon>
        <taxon>Thermotogae</taxon>
        <taxon>Petrotogales</taxon>
        <taxon>Petrotogaceae</taxon>
        <taxon>Tepiditoga</taxon>
    </lineage>
</organism>
<gene>
    <name evidence="2" type="ORF">OSSY52_19320</name>
</gene>
<evidence type="ECO:0000313" key="3">
    <source>
        <dbReference type="Proteomes" id="UP000516361"/>
    </source>
</evidence>
<protein>
    <recommendedName>
        <fullName evidence="4">ABC-2 type transporter domain-containing protein</fullName>
    </recommendedName>
</protein>
<dbReference type="RefSeq" id="WP_190614565.1">
    <property type="nucleotide sequence ID" value="NZ_AP018712.1"/>
</dbReference>
<accession>A0A7G1G5V0</accession>
<dbReference type="AlphaFoldDB" id="A0A7G1G5V0"/>
<evidence type="ECO:0000256" key="1">
    <source>
        <dbReference type="SAM" id="Phobius"/>
    </source>
</evidence>
<keyword evidence="1" id="KW-1133">Transmembrane helix</keyword>
<evidence type="ECO:0008006" key="4">
    <source>
        <dbReference type="Google" id="ProtNLM"/>
    </source>
</evidence>
<dbReference type="Proteomes" id="UP000516361">
    <property type="component" value="Chromosome"/>
</dbReference>
<feature type="transmembrane region" description="Helical" evidence="1">
    <location>
        <begin position="181"/>
        <end position="207"/>
    </location>
</feature>
<dbReference type="KEGG" id="ocy:OSSY52_19320"/>
<sequence>MKDNFNRIINIKNLMLKDIIFNQKPFMLGIAFSLFACIAFQFDSDPNPTLALYMSLMVLFTNFIGKSCSSEEKDNIYNYLKAIPIRKTDIVLAKYLNSILVILITFLLYFLASIILPLFGINSLMIGLNLSILLISIYILYCSIYLFIFFKYNYSSAQNTVLIVFILMFIILKFFKNKAKIHLVGILRIDLIYIVILMSLVLFLISYKLSSKYFISKSNKDSIKSSFNLKIKSILERMGLS</sequence>
<reference evidence="2 3" key="1">
    <citation type="submission" date="2018-06" db="EMBL/GenBank/DDBJ databases">
        <title>Genome sequencing of Oceanotoga sp. sy52.</title>
        <authorList>
            <person name="Mori K."/>
        </authorList>
    </citation>
    <scope>NUCLEOTIDE SEQUENCE [LARGE SCALE GENOMIC DNA]</scope>
    <source>
        <strain evidence="3">sy52</strain>
    </source>
</reference>
<feature type="transmembrane region" description="Helical" evidence="1">
    <location>
        <begin position="157"/>
        <end position="175"/>
    </location>
</feature>
<name>A0A7G1G5V0_9BACT</name>
<dbReference type="EMBL" id="AP018712">
    <property type="protein sequence ID" value="BBE31791.1"/>
    <property type="molecule type" value="Genomic_DNA"/>
</dbReference>
<dbReference type="PANTHER" id="PTHR41309:SF2">
    <property type="entry name" value="MEMBRANE PROTEIN"/>
    <property type="match status" value="1"/>
</dbReference>